<dbReference type="Proteomes" id="UP000095602">
    <property type="component" value="Unassembled WGS sequence"/>
</dbReference>
<evidence type="ECO:0000313" key="2">
    <source>
        <dbReference type="EMBL" id="MSD26679.1"/>
    </source>
</evidence>
<protein>
    <submittedName>
        <fullName evidence="1">Uncharacterized protein</fullName>
    </submittedName>
</protein>
<reference evidence="2 4" key="2">
    <citation type="journal article" date="2019" name="Nat. Med.">
        <title>A library of human gut bacterial isolates paired with longitudinal multiomics data enables mechanistic microbiome research.</title>
        <authorList>
            <person name="Poyet M."/>
            <person name="Groussin M."/>
            <person name="Gibbons S.M."/>
            <person name="Avila-Pacheco J."/>
            <person name="Jiang X."/>
            <person name="Kearney S.M."/>
            <person name="Perrotta A.R."/>
            <person name="Berdy B."/>
            <person name="Zhao S."/>
            <person name="Lieberman T.D."/>
            <person name="Swanson P.K."/>
            <person name="Smith M."/>
            <person name="Roesemann S."/>
            <person name="Alexander J.E."/>
            <person name="Rich S.A."/>
            <person name="Livny J."/>
            <person name="Vlamakis H."/>
            <person name="Clish C."/>
            <person name="Bullock K."/>
            <person name="Deik A."/>
            <person name="Scott J."/>
            <person name="Pierce K.A."/>
            <person name="Xavier R.J."/>
            <person name="Alm E.J."/>
        </authorList>
    </citation>
    <scope>NUCLEOTIDE SEQUENCE [LARGE SCALE GENOMIC DNA]</scope>
    <source>
        <strain evidence="2 4">BIOML-A5</strain>
    </source>
</reference>
<dbReference type="EMBL" id="CZAJ01000003">
    <property type="protein sequence ID" value="CUO71731.1"/>
    <property type="molecule type" value="Genomic_DNA"/>
</dbReference>
<dbReference type="Proteomes" id="UP000465607">
    <property type="component" value="Unassembled WGS sequence"/>
</dbReference>
<dbReference type="RefSeq" id="WP_055272743.1">
    <property type="nucleotide sequence ID" value="NZ_CZAJ01000003.1"/>
</dbReference>
<proteinExistence type="predicted"/>
<dbReference type="EMBL" id="WKQV01000005">
    <property type="protein sequence ID" value="MSD26679.1"/>
    <property type="molecule type" value="Genomic_DNA"/>
</dbReference>
<reference evidence="1 3" key="1">
    <citation type="submission" date="2015-09" db="EMBL/GenBank/DDBJ databases">
        <authorList>
            <consortium name="Pathogen Informatics"/>
        </authorList>
    </citation>
    <scope>NUCLEOTIDE SEQUENCE [LARGE SCALE GENOMIC DNA]</scope>
    <source>
        <strain evidence="1 3">2789STDY5834884</strain>
    </source>
</reference>
<dbReference type="AlphaFoldDB" id="A0A174HBS2"/>
<gene>
    <name evidence="1" type="ORF">ERS852497_00565</name>
    <name evidence="2" type="ORF">GKE44_05790</name>
</gene>
<evidence type="ECO:0000313" key="4">
    <source>
        <dbReference type="Proteomes" id="UP000465607"/>
    </source>
</evidence>
<evidence type="ECO:0000313" key="1">
    <source>
        <dbReference type="EMBL" id="CUO71731.1"/>
    </source>
</evidence>
<accession>A0A174HBS2</accession>
<evidence type="ECO:0000313" key="3">
    <source>
        <dbReference type="Proteomes" id="UP000095602"/>
    </source>
</evidence>
<name>A0A174HBS2_9FIRM</name>
<organism evidence="1 3">
    <name type="scientific">Agathobacter rectalis</name>
    <dbReference type="NCBI Taxonomy" id="39491"/>
    <lineage>
        <taxon>Bacteria</taxon>
        <taxon>Bacillati</taxon>
        <taxon>Bacillota</taxon>
        <taxon>Clostridia</taxon>
        <taxon>Lachnospirales</taxon>
        <taxon>Lachnospiraceae</taxon>
        <taxon>Agathobacter</taxon>
    </lineage>
</organism>
<sequence length="88" mass="10283">MINEKRLKKELQKRFDAFVRKCGMADDMKSDGYASCYDDVSDIIEQLAAQNDIERLSHYIYSHLCKYRPLKGLLKSVNIQVGKKLKLR</sequence>